<protein>
    <submittedName>
        <fullName evidence="2">Uncharacterized protein</fullName>
    </submittedName>
</protein>
<gene>
    <name evidence="2" type="ORF">CEURO_LOCUS18255</name>
</gene>
<feature type="compositionally biased region" description="Polar residues" evidence="1">
    <location>
        <begin position="31"/>
        <end position="47"/>
    </location>
</feature>
<feature type="compositionally biased region" description="Pro residues" evidence="1">
    <location>
        <begin position="11"/>
        <end position="24"/>
    </location>
</feature>
<sequence length="187" mass="20628">MFFHKHRPCPGRGPPPKPSPPLPQPCKSDPSLPTNPTSMSLSPTHQLPSLHRPPALPIPSLTSLLVALRTNSQAPTGHTPLPIPSPTSCPSLRPYFEIDNGGSDIRNPKSESLHVDVRDPAPAAPNQSRCPSRMTDMARRLLQKSAPRSPFQKELRCVPPESLPHQFEWKEKKGDLENLTGRITYLV</sequence>
<evidence type="ECO:0000313" key="3">
    <source>
        <dbReference type="Proteomes" id="UP001152484"/>
    </source>
</evidence>
<dbReference type="EMBL" id="CAMAPE010000052">
    <property type="protein sequence ID" value="CAH9108868.1"/>
    <property type="molecule type" value="Genomic_DNA"/>
</dbReference>
<accession>A0A9P0ZQS5</accession>
<feature type="region of interest" description="Disordered" evidence="1">
    <location>
        <begin position="1"/>
        <end position="57"/>
    </location>
</feature>
<dbReference type="Proteomes" id="UP001152484">
    <property type="component" value="Unassembled WGS sequence"/>
</dbReference>
<evidence type="ECO:0000313" key="2">
    <source>
        <dbReference type="EMBL" id="CAH9108868.1"/>
    </source>
</evidence>
<keyword evidence="3" id="KW-1185">Reference proteome</keyword>
<reference evidence="2" key="1">
    <citation type="submission" date="2022-07" db="EMBL/GenBank/DDBJ databases">
        <authorList>
            <person name="Macas J."/>
            <person name="Novak P."/>
            <person name="Neumann P."/>
        </authorList>
    </citation>
    <scope>NUCLEOTIDE SEQUENCE</scope>
</reference>
<comment type="caution">
    <text evidence="2">The sequence shown here is derived from an EMBL/GenBank/DDBJ whole genome shotgun (WGS) entry which is preliminary data.</text>
</comment>
<dbReference type="AlphaFoldDB" id="A0A9P0ZQS5"/>
<evidence type="ECO:0000256" key="1">
    <source>
        <dbReference type="SAM" id="MobiDB-lite"/>
    </source>
</evidence>
<proteinExistence type="predicted"/>
<name>A0A9P0ZQS5_CUSEU</name>
<organism evidence="2 3">
    <name type="scientific">Cuscuta europaea</name>
    <name type="common">European dodder</name>
    <dbReference type="NCBI Taxonomy" id="41803"/>
    <lineage>
        <taxon>Eukaryota</taxon>
        <taxon>Viridiplantae</taxon>
        <taxon>Streptophyta</taxon>
        <taxon>Embryophyta</taxon>
        <taxon>Tracheophyta</taxon>
        <taxon>Spermatophyta</taxon>
        <taxon>Magnoliopsida</taxon>
        <taxon>eudicotyledons</taxon>
        <taxon>Gunneridae</taxon>
        <taxon>Pentapetalae</taxon>
        <taxon>asterids</taxon>
        <taxon>lamiids</taxon>
        <taxon>Solanales</taxon>
        <taxon>Convolvulaceae</taxon>
        <taxon>Cuscuteae</taxon>
        <taxon>Cuscuta</taxon>
        <taxon>Cuscuta subgen. Cuscuta</taxon>
    </lineage>
</organism>